<evidence type="ECO:0000256" key="5">
    <source>
        <dbReference type="ARBA" id="ARBA00022741"/>
    </source>
</evidence>
<dbReference type="Pfam" id="PF00005">
    <property type="entry name" value="ABC_tran"/>
    <property type="match status" value="1"/>
</dbReference>
<dbReference type="Proteomes" id="UP000222851">
    <property type="component" value="Unassembled WGS sequence"/>
</dbReference>
<proteinExistence type="predicted"/>
<dbReference type="PROSITE" id="PS50929">
    <property type="entry name" value="ABC_TM1F"/>
    <property type="match status" value="1"/>
</dbReference>
<reference evidence="12 13" key="1">
    <citation type="submission" date="2017-09" db="EMBL/GenBank/DDBJ databases">
        <title>Large-scale bioinformatics analysis of Bacillus genomes uncovers conserved roles of natural products in bacterial physiology.</title>
        <authorList>
            <consortium name="Agbiome Team Llc"/>
            <person name="Bleich R.M."/>
            <person name="Grubbs K.J."/>
            <person name="Santa Maria K.C."/>
            <person name="Allen S.E."/>
            <person name="Farag S."/>
            <person name="Shank E.A."/>
            <person name="Bowers A."/>
        </authorList>
    </citation>
    <scope>NUCLEOTIDE SEQUENCE [LARGE SCALE GENOMIC DNA]</scope>
    <source>
        <strain evidence="12 13">AFS081271</strain>
    </source>
</reference>
<dbReference type="PANTHER" id="PTHR43394:SF1">
    <property type="entry name" value="ATP-BINDING CASSETTE SUB-FAMILY B MEMBER 10, MITOCHONDRIAL"/>
    <property type="match status" value="1"/>
</dbReference>
<dbReference type="InterPro" id="IPR003593">
    <property type="entry name" value="AAA+_ATPase"/>
</dbReference>
<evidence type="ECO:0000259" key="11">
    <source>
        <dbReference type="PROSITE" id="PS50929"/>
    </source>
</evidence>
<evidence type="ECO:0000259" key="10">
    <source>
        <dbReference type="PROSITE" id="PS50893"/>
    </source>
</evidence>
<keyword evidence="3" id="KW-1003">Cell membrane</keyword>
<dbReference type="AlphaFoldDB" id="A0A2B0WJU9"/>
<dbReference type="PROSITE" id="PS50893">
    <property type="entry name" value="ABC_TRANSPORTER_2"/>
    <property type="match status" value="1"/>
</dbReference>
<evidence type="ECO:0000256" key="1">
    <source>
        <dbReference type="ARBA" id="ARBA00004651"/>
    </source>
</evidence>
<dbReference type="InterPro" id="IPR027417">
    <property type="entry name" value="P-loop_NTPase"/>
</dbReference>
<dbReference type="EMBL" id="NUXH01000129">
    <property type="protein sequence ID" value="PFL56299.1"/>
    <property type="molecule type" value="Genomic_DNA"/>
</dbReference>
<evidence type="ECO:0000256" key="4">
    <source>
        <dbReference type="ARBA" id="ARBA00022692"/>
    </source>
</evidence>
<dbReference type="GO" id="GO:0016887">
    <property type="term" value="F:ATP hydrolysis activity"/>
    <property type="evidence" value="ECO:0007669"/>
    <property type="project" value="InterPro"/>
</dbReference>
<feature type="transmembrane region" description="Helical" evidence="9">
    <location>
        <begin position="254"/>
        <end position="275"/>
    </location>
</feature>
<comment type="subcellular location">
    <subcellularLocation>
        <location evidence="1">Cell membrane</location>
        <topology evidence="1">Multi-pass membrane protein</topology>
    </subcellularLocation>
</comment>
<dbReference type="InterPro" id="IPR039421">
    <property type="entry name" value="Type_1_exporter"/>
</dbReference>
<evidence type="ECO:0000256" key="2">
    <source>
        <dbReference type="ARBA" id="ARBA00022448"/>
    </source>
</evidence>
<comment type="caution">
    <text evidence="12">The sequence shown here is derived from an EMBL/GenBank/DDBJ whole genome shotgun (WGS) entry which is preliminary data.</text>
</comment>
<evidence type="ECO:0000256" key="6">
    <source>
        <dbReference type="ARBA" id="ARBA00022840"/>
    </source>
</evidence>
<keyword evidence="6" id="KW-0067">ATP-binding</keyword>
<name>A0A2B0WJU9_BACAN</name>
<dbReference type="InterPro" id="IPR011527">
    <property type="entry name" value="ABC1_TM_dom"/>
</dbReference>
<accession>A0A2B0WJU9</accession>
<feature type="transmembrane region" description="Helical" evidence="9">
    <location>
        <begin position="60"/>
        <end position="80"/>
    </location>
</feature>
<gene>
    <name evidence="12" type="ORF">COJ30_25100</name>
</gene>
<dbReference type="InterPro" id="IPR003439">
    <property type="entry name" value="ABC_transporter-like_ATP-bd"/>
</dbReference>
<feature type="domain" description="ABC transporter" evidence="10">
    <location>
        <begin position="347"/>
        <end position="587"/>
    </location>
</feature>
<dbReference type="SMART" id="SM00382">
    <property type="entry name" value="AAA"/>
    <property type="match status" value="1"/>
</dbReference>
<dbReference type="GO" id="GO:0005524">
    <property type="term" value="F:ATP binding"/>
    <property type="evidence" value="ECO:0007669"/>
    <property type="project" value="UniProtKB-KW"/>
</dbReference>
<dbReference type="Gene3D" id="3.40.50.300">
    <property type="entry name" value="P-loop containing nucleotide triphosphate hydrolases"/>
    <property type="match status" value="1"/>
</dbReference>
<dbReference type="SUPFAM" id="SSF90123">
    <property type="entry name" value="ABC transporter transmembrane region"/>
    <property type="match status" value="1"/>
</dbReference>
<keyword evidence="8 9" id="KW-0472">Membrane</keyword>
<dbReference type="GO" id="GO:0015421">
    <property type="term" value="F:ABC-type oligopeptide transporter activity"/>
    <property type="evidence" value="ECO:0007669"/>
    <property type="project" value="TreeGrafter"/>
</dbReference>
<feature type="transmembrane region" description="Helical" evidence="9">
    <location>
        <begin position="142"/>
        <end position="160"/>
    </location>
</feature>
<organism evidence="12 13">
    <name type="scientific">Bacillus anthracis</name>
    <name type="common">anthrax bacterium</name>
    <dbReference type="NCBI Taxonomy" id="1392"/>
    <lineage>
        <taxon>Bacteria</taxon>
        <taxon>Bacillati</taxon>
        <taxon>Bacillota</taxon>
        <taxon>Bacilli</taxon>
        <taxon>Bacillales</taxon>
        <taxon>Bacillaceae</taxon>
        <taxon>Bacillus</taxon>
        <taxon>Bacillus cereus group</taxon>
    </lineage>
</organism>
<evidence type="ECO:0000256" key="3">
    <source>
        <dbReference type="ARBA" id="ARBA00022475"/>
    </source>
</evidence>
<dbReference type="GO" id="GO:0005886">
    <property type="term" value="C:plasma membrane"/>
    <property type="evidence" value="ECO:0007669"/>
    <property type="project" value="UniProtKB-SubCell"/>
</dbReference>
<dbReference type="PANTHER" id="PTHR43394">
    <property type="entry name" value="ATP-DEPENDENT PERMEASE MDL1, MITOCHONDRIAL"/>
    <property type="match status" value="1"/>
</dbReference>
<dbReference type="InterPro" id="IPR036640">
    <property type="entry name" value="ABC1_TM_sf"/>
</dbReference>
<evidence type="ECO:0000256" key="8">
    <source>
        <dbReference type="ARBA" id="ARBA00023136"/>
    </source>
</evidence>
<keyword evidence="5" id="KW-0547">Nucleotide-binding</keyword>
<dbReference type="Pfam" id="PF00664">
    <property type="entry name" value="ABC_membrane"/>
    <property type="match status" value="1"/>
</dbReference>
<dbReference type="SUPFAM" id="SSF52540">
    <property type="entry name" value="P-loop containing nucleoside triphosphate hydrolases"/>
    <property type="match status" value="1"/>
</dbReference>
<evidence type="ECO:0008006" key="14">
    <source>
        <dbReference type="Google" id="ProtNLM"/>
    </source>
</evidence>
<evidence type="ECO:0000256" key="9">
    <source>
        <dbReference type="SAM" id="Phobius"/>
    </source>
</evidence>
<keyword evidence="7 9" id="KW-1133">Transmembrane helix</keyword>
<dbReference type="PROSITE" id="PS00211">
    <property type="entry name" value="ABC_TRANSPORTER_1"/>
    <property type="match status" value="1"/>
</dbReference>
<dbReference type="RefSeq" id="WP_098556958.1">
    <property type="nucleotide sequence ID" value="NZ_NUXH01000129.1"/>
</dbReference>
<feature type="domain" description="ABC transmembrane type-1" evidence="11">
    <location>
        <begin position="23"/>
        <end position="311"/>
    </location>
</feature>
<evidence type="ECO:0000256" key="7">
    <source>
        <dbReference type="ARBA" id="ARBA00022989"/>
    </source>
</evidence>
<evidence type="ECO:0000313" key="13">
    <source>
        <dbReference type="Proteomes" id="UP000222851"/>
    </source>
</evidence>
<sequence>MFITYILRTIKLIWKLNKIWFCFSSIFMIILGMLPVATIWTTKELVNNVSTIITSENKNYTLAITLLVLQFLLLLIETIIKQLQYYIDENMRFKLTKFLTEEIAYKTFKIPYSYFDNPDFYNYTNRIKSNTGRRLLSPINNLFLIAQSLITISSLIIFLLSIHWSLAVVASITFFPALFIKSYLGKQGFELTKKTTPLLRETNYIENLLMQKDTIKEIRIFNLHTYFIQRWEKKYNKNMSYSLNFLKTKSKAEIFLDLLVALSYCGSAGIIIWLIKKSAVKIGDFVSIGQAVHNTQNALHNISANLAQLYEDVLYIYDYFHYIDSLDEDEINTDEQVPFPSVLQYGIRFENVSFSYPNNKNKILQNVSFSIFPNEKIAIVGHNGSGKTTLIKCLLGLYPLTSGNIYFDNIPINKIQLHSLREHTTVMFQDFIQYHLTIRENIALGNVSEINNDEKLKNVAMQSGIHEDIQLFPNAYNTPLGRFLQEGEELSGGQWQKLAISRSLFKNGNIMILDEPTAALDPISEREIFDKFELLTNQKTTIMISHKMSAAKLADKIVVLDNGELVEFGTHEELFLKKGKYYELYTTQATLYQNKLDEVLI</sequence>
<evidence type="ECO:0000313" key="12">
    <source>
        <dbReference type="EMBL" id="PFL56299.1"/>
    </source>
</evidence>
<dbReference type="InterPro" id="IPR017871">
    <property type="entry name" value="ABC_transporter-like_CS"/>
</dbReference>
<dbReference type="FunFam" id="3.40.50.300:FF:000221">
    <property type="entry name" value="Multidrug ABC transporter ATP-binding protein"/>
    <property type="match status" value="1"/>
</dbReference>
<keyword evidence="2" id="KW-0813">Transport</keyword>
<feature type="transmembrane region" description="Helical" evidence="9">
    <location>
        <begin position="20"/>
        <end position="40"/>
    </location>
</feature>
<keyword evidence="4 9" id="KW-0812">Transmembrane</keyword>
<feature type="transmembrane region" description="Helical" evidence="9">
    <location>
        <begin position="166"/>
        <end position="184"/>
    </location>
</feature>
<protein>
    <recommendedName>
        <fullName evidence="14">ABC transporter ATP-binding protein</fullName>
    </recommendedName>
</protein>
<dbReference type="Gene3D" id="1.20.1560.10">
    <property type="entry name" value="ABC transporter type 1, transmembrane domain"/>
    <property type="match status" value="1"/>
</dbReference>